<dbReference type="PROSITE" id="PS50112">
    <property type="entry name" value="PAS"/>
    <property type="match status" value="3"/>
</dbReference>
<dbReference type="InterPro" id="IPR000700">
    <property type="entry name" value="PAS-assoc_C"/>
</dbReference>
<dbReference type="SMART" id="SM00388">
    <property type="entry name" value="HisKA"/>
    <property type="match status" value="1"/>
</dbReference>
<dbReference type="EC" id="2.7.13.3" evidence="2"/>
<name>A0ABW6AKI9_9BACT</name>
<reference evidence="10" key="1">
    <citation type="journal article" date="2019" name="Int. J. Syst. Evol. Microbiol.">
        <title>The Global Catalogue of Microorganisms (GCM) 10K type strain sequencing project: providing services to taxonomists for standard genome sequencing and annotation.</title>
        <authorList>
            <consortium name="The Broad Institute Genomics Platform"/>
            <consortium name="The Broad Institute Genome Sequencing Center for Infectious Disease"/>
            <person name="Wu L."/>
            <person name="Ma J."/>
        </authorList>
    </citation>
    <scope>NUCLEOTIDE SEQUENCE [LARGE SCALE GENOMIC DNA]</scope>
    <source>
        <strain evidence="10">KCTC 52490</strain>
    </source>
</reference>
<dbReference type="SMART" id="SM00091">
    <property type="entry name" value="PAS"/>
    <property type="match status" value="3"/>
</dbReference>
<dbReference type="Pfam" id="PF02518">
    <property type="entry name" value="HATPase_c"/>
    <property type="match status" value="1"/>
</dbReference>
<feature type="domain" description="PAC" evidence="8">
    <location>
        <begin position="330"/>
        <end position="382"/>
    </location>
</feature>
<dbReference type="InterPro" id="IPR035965">
    <property type="entry name" value="PAS-like_dom_sf"/>
</dbReference>
<evidence type="ECO:0000256" key="1">
    <source>
        <dbReference type="ARBA" id="ARBA00000085"/>
    </source>
</evidence>
<evidence type="ECO:0000259" key="7">
    <source>
        <dbReference type="PROSITE" id="PS50112"/>
    </source>
</evidence>
<gene>
    <name evidence="9" type="ORF">ACFS25_14475</name>
</gene>
<dbReference type="PANTHER" id="PTHR43304">
    <property type="entry name" value="PHYTOCHROME-LIKE PROTEIN CPH1"/>
    <property type="match status" value="1"/>
</dbReference>
<evidence type="ECO:0000256" key="4">
    <source>
        <dbReference type="ARBA" id="ARBA00022679"/>
    </source>
</evidence>
<feature type="domain" description="PAC" evidence="8">
    <location>
        <begin position="72"/>
        <end position="126"/>
    </location>
</feature>
<dbReference type="Gene3D" id="3.30.565.10">
    <property type="entry name" value="Histidine kinase-like ATPase, C-terminal domain"/>
    <property type="match status" value="1"/>
</dbReference>
<dbReference type="InterPro" id="IPR003661">
    <property type="entry name" value="HisK_dim/P_dom"/>
</dbReference>
<keyword evidence="3" id="KW-0597">Phosphoprotein</keyword>
<feature type="domain" description="PAS" evidence="7">
    <location>
        <begin position="127"/>
        <end position="200"/>
    </location>
</feature>
<dbReference type="InterPro" id="IPR001610">
    <property type="entry name" value="PAC"/>
</dbReference>
<dbReference type="Gene3D" id="3.30.450.20">
    <property type="entry name" value="PAS domain"/>
    <property type="match status" value="3"/>
</dbReference>
<evidence type="ECO:0000259" key="8">
    <source>
        <dbReference type="PROSITE" id="PS50113"/>
    </source>
</evidence>
<evidence type="ECO:0000256" key="2">
    <source>
        <dbReference type="ARBA" id="ARBA00012438"/>
    </source>
</evidence>
<dbReference type="Gene3D" id="1.10.287.130">
    <property type="match status" value="1"/>
</dbReference>
<dbReference type="Proteomes" id="UP001597512">
    <property type="component" value="Unassembled WGS sequence"/>
</dbReference>
<keyword evidence="10" id="KW-1185">Reference proteome</keyword>
<dbReference type="SMART" id="SM00086">
    <property type="entry name" value="PAC"/>
    <property type="match status" value="3"/>
</dbReference>
<protein>
    <recommendedName>
        <fullName evidence="2">histidine kinase</fullName>
        <ecNumber evidence="2">2.7.13.3</ecNumber>
    </recommendedName>
</protein>
<accession>A0ABW6AKI9</accession>
<dbReference type="PANTHER" id="PTHR43304:SF1">
    <property type="entry name" value="PAC DOMAIN-CONTAINING PROTEIN"/>
    <property type="match status" value="1"/>
</dbReference>
<proteinExistence type="predicted"/>
<evidence type="ECO:0000256" key="5">
    <source>
        <dbReference type="ARBA" id="ARBA00022777"/>
    </source>
</evidence>
<organism evidence="9 10">
    <name type="scientific">Spirosoma flavum</name>
    <dbReference type="NCBI Taxonomy" id="2048557"/>
    <lineage>
        <taxon>Bacteria</taxon>
        <taxon>Pseudomonadati</taxon>
        <taxon>Bacteroidota</taxon>
        <taxon>Cytophagia</taxon>
        <taxon>Cytophagales</taxon>
        <taxon>Cytophagaceae</taxon>
        <taxon>Spirosoma</taxon>
    </lineage>
</organism>
<sequence>MFTDSHLLLQSISEAIFMLDKGGYITYANPAATVITGYSATELLTKHLSLLYTHQDDMIKADYELGLAFKNGRFSAQVLKTKKDATTFWADMIVSPVYDQQNTWTGYSCILHDISKKKKHELELRKNEENYRLMVEGIKDYSIFLLDTTGHILTWNDGAKRLVGYFSDEIIGKHFSIFYTAQDLQNKKPEQELAIAIETGRYEEEGWRVKKNGSAFWATIVLTPLYNKRNRLIGFSKITRDLTERKQSEDTLHESEERYRSLVEQVSDYGIFMLDENGKIISWNKGAKRIKGYTEEEIIGKNFAIFYSEEDNLNGKPPYELKIARAEGKYEEEGWRVRKDGSQFWANVVITAVYNTNGTLIGFSKVTRDLTERKLGEKSLKESHERYRLLADQLTTMNEALSYTNQELQRSNESLQQFAYIASHDLQEPLRKVQSFGDILKSQYGVQLGEGIDYLERMQSAANRMSVLIRDLLLYARITTRPKALSQVSLSEVVESVMSDLEVLIAETGAQVAIDPLPMVRGDKSQLGQLVQNLLSNALKFRRQGVIPVICIRAKWVSAADLPPSIKPAHKADTFLCMEVVDNGIGFEEKYLDRMFQIFQRLHGKNQYGGTGIGLAICEKIVLDYGGAMTAYSQPGQGATFCVYLPGSVNNG</sequence>
<dbReference type="InterPro" id="IPR036890">
    <property type="entry name" value="HATPase_C_sf"/>
</dbReference>
<evidence type="ECO:0000259" key="6">
    <source>
        <dbReference type="PROSITE" id="PS50109"/>
    </source>
</evidence>
<dbReference type="NCBIfam" id="TIGR00229">
    <property type="entry name" value="sensory_box"/>
    <property type="match status" value="3"/>
</dbReference>
<dbReference type="InterPro" id="IPR004358">
    <property type="entry name" value="Sig_transdc_His_kin-like_C"/>
</dbReference>
<evidence type="ECO:0000313" key="10">
    <source>
        <dbReference type="Proteomes" id="UP001597512"/>
    </source>
</evidence>
<dbReference type="Pfam" id="PF00989">
    <property type="entry name" value="PAS"/>
    <property type="match status" value="1"/>
</dbReference>
<evidence type="ECO:0000313" key="9">
    <source>
        <dbReference type="EMBL" id="MFD2934998.1"/>
    </source>
</evidence>
<dbReference type="SUPFAM" id="SSF55874">
    <property type="entry name" value="ATPase domain of HSP90 chaperone/DNA topoisomerase II/histidine kinase"/>
    <property type="match status" value="1"/>
</dbReference>
<dbReference type="Pfam" id="PF13426">
    <property type="entry name" value="PAS_9"/>
    <property type="match status" value="2"/>
</dbReference>
<dbReference type="InterPro" id="IPR003594">
    <property type="entry name" value="HATPase_dom"/>
</dbReference>
<dbReference type="PRINTS" id="PR00344">
    <property type="entry name" value="BCTRLSENSOR"/>
</dbReference>
<dbReference type="EMBL" id="JBHUOM010000008">
    <property type="protein sequence ID" value="MFD2934998.1"/>
    <property type="molecule type" value="Genomic_DNA"/>
</dbReference>
<dbReference type="CDD" id="cd00130">
    <property type="entry name" value="PAS"/>
    <property type="match status" value="3"/>
</dbReference>
<dbReference type="InterPro" id="IPR000014">
    <property type="entry name" value="PAS"/>
</dbReference>
<dbReference type="CDD" id="cd00082">
    <property type="entry name" value="HisKA"/>
    <property type="match status" value="1"/>
</dbReference>
<feature type="domain" description="PAS" evidence="7">
    <location>
        <begin position="255"/>
        <end position="311"/>
    </location>
</feature>
<dbReference type="SUPFAM" id="SSF55785">
    <property type="entry name" value="PYP-like sensor domain (PAS domain)"/>
    <property type="match status" value="3"/>
</dbReference>
<dbReference type="PROSITE" id="PS50109">
    <property type="entry name" value="HIS_KIN"/>
    <property type="match status" value="1"/>
</dbReference>
<keyword evidence="5" id="KW-0418">Kinase</keyword>
<dbReference type="RefSeq" id="WP_381502075.1">
    <property type="nucleotide sequence ID" value="NZ_JBHUOM010000008.1"/>
</dbReference>
<comment type="catalytic activity">
    <reaction evidence="1">
        <text>ATP + protein L-histidine = ADP + protein N-phospho-L-histidine.</text>
        <dbReference type="EC" id="2.7.13.3"/>
    </reaction>
</comment>
<dbReference type="SMART" id="SM00387">
    <property type="entry name" value="HATPase_c"/>
    <property type="match status" value="1"/>
</dbReference>
<dbReference type="InterPro" id="IPR013767">
    <property type="entry name" value="PAS_fold"/>
</dbReference>
<evidence type="ECO:0000256" key="3">
    <source>
        <dbReference type="ARBA" id="ARBA00022553"/>
    </source>
</evidence>
<feature type="domain" description="PAS" evidence="7">
    <location>
        <begin position="8"/>
        <end position="72"/>
    </location>
</feature>
<keyword evidence="4" id="KW-0808">Transferase</keyword>
<feature type="domain" description="PAC" evidence="8">
    <location>
        <begin position="202"/>
        <end position="254"/>
    </location>
</feature>
<dbReference type="PROSITE" id="PS50113">
    <property type="entry name" value="PAC"/>
    <property type="match status" value="3"/>
</dbReference>
<dbReference type="SUPFAM" id="SSF47384">
    <property type="entry name" value="Homodimeric domain of signal transducing histidine kinase"/>
    <property type="match status" value="1"/>
</dbReference>
<dbReference type="Pfam" id="PF00512">
    <property type="entry name" value="HisKA"/>
    <property type="match status" value="1"/>
</dbReference>
<dbReference type="InterPro" id="IPR036097">
    <property type="entry name" value="HisK_dim/P_sf"/>
</dbReference>
<dbReference type="InterPro" id="IPR005467">
    <property type="entry name" value="His_kinase_dom"/>
</dbReference>
<comment type="caution">
    <text evidence="9">The sequence shown here is derived from an EMBL/GenBank/DDBJ whole genome shotgun (WGS) entry which is preliminary data.</text>
</comment>
<feature type="domain" description="Histidine kinase" evidence="6">
    <location>
        <begin position="421"/>
        <end position="649"/>
    </location>
</feature>
<dbReference type="InterPro" id="IPR052162">
    <property type="entry name" value="Sensor_kinase/Photoreceptor"/>
</dbReference>